<proteinExistence type="predicted"/>
<sequence>ISDLLLTYDPPRALRSSDPLLACTPSPCRGNAHLGRLNETAVNLLPEQPRDCWQMP</sequence>
<evidence type="ECO:0000313" key="2">
    <source>
        <dbReference type="Proteomes" id="UP000265180"/>
    </source>
</evidence>
<accession>A0A3P9KEP6</accession>
<reference evidence="1 2" key="2">
    <citation type="submission" date="2017-04" db="EMBL/GenBank/DDBJ databases">
        <title>CpG methylation of centromeres and impact of large insertions on vertebrate speciation.</title>
        <authorList>
            <person name="Ichikawa K."/>
            <person name="Yoshimura J."/>
            <person name="Morishita S."/>
        </authorList>
    </citation>
    <scope>NUCLEOTIDE SEQUENCE</scope>
    <source>
        <strain evidence="1 2">HNI</strain>
    </source>
</reference>
<protein>
    <submittedName>
        <fullName evidence="1">Uncharacterized protein</fullName>
    </submittedName>
</protein>
<name>A0A3P9KEP6_ORYLA</name>
<dbReference type="AlphaFoldDB" id="A0A3P9KEP6"/>
<reference evidence="1" key="4">
    <citation type="submission" date="2025-09" db="UniProtKB">
        <authorList>
            <consortium name="Ensembl"/>
        </authorList>
    </citation>
    <scope>IDENTIFICATION</scope>
    <source>
        <strain evidence="1">HNI</strain>
    </source>
</reference>
<dbReference type="Ensembl" id="ENSORLT00020003777.1">
    <property type="protein sequence ID" value="ENSORLP00020006915.1"/>
    <property type="gene ID" value="ENSORLG00020007806.1"/>
</dbReference>
<reference evidence="1" key="3">
    <citation type="submission" date="2025-08" db="UniProtKB">
        <authorList>
            <consortium name="Ensembl"/>
        </authorList>
    </citation>
    <scope>IDENTIFICATION</scope>
    <source>
        <strain evidence="1">HNI</strain>
    </source>
</reference>
<evidence type="ECO:0000313" key="1">
    <source>
        <dbReference type="Ensembl" id="ENSORLP00020006915.1"/>
    </source>
</evidence>
<reference key="1">
    <citation type="journal article" date="2007" name="Nature">
        <title>The medaka draft genome and insights into vertebrate genome evolution.</title>
        <authorList>
            <person name="Kasahara M."/>
            <person name="Naruse K."/>
            <person name="Sasaki S."/>
            <person name="Nakatani Y."/>
            <person name="Qu W."/>
            <person name="Ahsan B."/>
            <person name="Yamada T."/>
            <person name="Nagayasu Y."/>
            <person name="Doi K."/>
            <person name="Kasai Y."/>
            <person name="Jindo T."/>
            <person name="Kobayashi D."/>
            <person name="Shimada A."/>
            <person name="Toyoda A."/>
            <person name="Kuroki Y."/>
            <person name="Fujiyama A."/>
            <person name="Sasaki T."/>
            <person name="Shimizu A."/>
            <person name="Asakawa S."/>
            <person name="Shimizu N."/>
            <person name="Hashimoto S."/>
            <person name="Yang J."/>
            <person name="Lee Y."/>
            <person name="Matsushima K."/>
            <person name="Sugano S."/>
            <person name="Sakaizumi M."/>
            <person name="Narita T."/>
            <person name="Ohishi K."/>
            <person name="Haga S."/>
            <person name="Ohta F."/>
            <person name="Nomoto H."/>
            <person name="Nogata K."/>
            <person name="Morishita T."/>
            <person name="Endo T."/>
            <person name="Shin-I T."/>
            <person name="Takeda H."/>
            <person name="Morishita S."/>
            <person name="Kohara Y."/>
        </authorList>
    </citation>
    <scope>NUCLEOTIDE SEQUENCE [LARGE SCALE GENOMIC DNA]</scope>
    <source>
        <strain>Hd-rR</strain>
    </source>
</reference>
<dbReference type="Proteomes" id="UP000265180">
    <property type="component" value="Chromosome 22"/>
</dbReference>
<organism evidence="1 2">
    <name type="scientific">Oryzias latipes</name>
    <name type="common">Japanese rice fish</name>
    <name type="synonym">Japanese killifish</name>
    <dbReference type="NCBI Taxonomy" id="8090"/>
    <lineage>
        <taxon>Eukaryota</taxon>
        <taxon>Metazoa</taxon>
        <taxon>Chordata</taxon>
        <taxon>Craniata</taxon>
        <taxon>Vertebrata</taxon>
        <taxon>Euteleostomi</taxon>
        <taxon>Actinopterygii</taxon>
        <taxon>Neopterygii</taxon>
        <taxon>Teleostei</taxon>
        <taxon>Neoteleostei</taxon>
        <taxon>Acanthomorphata</taxon>
        <taxon>Ovalentaria</taxon>
        <taxon>Atherinomorphae</taxon>
        <taxon>Beloniformes</taxon>
        <taxon>Adrianichthyidae</taxon>
        <taxon>Oryziinae</taxon>
        <taxon>Oryzias</taxon>
    </lineage>
</organism>